<dbReference type="CTD" id="20326979"/>
<dbReference type="KEGG" id="ovi:T265_12811"/>
<dbReference type="EMBL" id="KL596634">
    <property type="protein sequence ID" value="KER32480.1"/>
    <property type="molecule type" value="Genomic_DNA"/>
</dbReference>
<feature type="non-terminal residue" evidence="1">
    <location>
        <position position="1"/>
    </location>
</feature>
<dbReference type="Proteomes" id="UP000054324">
    <property type="component" value="Unassembled WGS sequence"/>
</dbReference>
<keyword evidence="2" id="KW-1185">Reference proteome</keyword>
<sequence>LLKTPRQPTTCFALVEAHQVGAVPEFSSTLCLQISRLKLEAAWSNTFSCLETSEPRDSAGFQVNLSINQISLEATECAAPGHLMFQSLRYSKYRDTCISL</sequence>
<evidence type="ECO:0000313" key="1">
    <source>
        <dbReference type="EMBL" id="KER32480.1"/>
    </source>
</evidence>
<evidence type="ECO:0000313" key="2">
    <source>
        <dbReference type="Proteomes" id="UP000054324"/>
    </source>
</evidence>
<feature type="non-terminal residue" evidence="1">
    <location>
        <position position="100"/>
    </location>
</feature>
<dbReference type="RefSeq" id="XP_009163853.1">
    <property type="nucleotide sequence ID" value="XM_009165589.1"/>
</dbReference>
<gene>
    <name evidence="1" type="ORF">T265_12811</name>
</gene>
<organism evidence="1 2">
    <name type="scientific">Opisthorchis viverrini</name>
    <name type="common">Southeast Asian liver fluke</name>
    <dbReference type="NCBI Taxonomy" id="6198"/>
    <lineage>
        <taxon>Eukaryota</taxon>
        <taxon>Metazoa</taxon>
        <taxon>Spiralia</taxon>
        <taxon>Lophotrochozoa</taxon>
        <taxon>Platyhelminthes</taxon>
        <taxon>Trematoda</taxon>
        <taxon>Digenea</taxon>
        <taxon>Opisthorchiida</taxon>
        <taxon>Opisthorchiata</taxon>
        <taxon>Opisthorchiidae</taxon>
        <taxon>Opisthorchis</taxon>
    </lineage>
</organism>
<protein>
    <submittedName>
        <fullName evidence="1">Uncharacterized protein</fullName>
    </submittedName>
</protein>
<dbReference type="AlphaFoldDB" id="A0A075A9P3"/>
<accession>A0A075A9P3</accession>
<proteinExistence type="predicted"/>
<reference evidence="1 2" key="1">
    <citation type="submission" date="2013-11" db="EMBL/GenBank/DDBJ databases">
        <title>Opisthorchis viverrini - life in the bile duct.</title>
        <authorList>
            <person name="Young N.D."/>
            <person name="Nagarajan N."/>
            <person name="Lin S.J."/>
            <person name="Korhonen P.K."/>
            <person name="Jex A.R."/>
            <person name="Hall R.S."/>
            <person name="Safavi-Hemami H."/>
            <person name="Kaewkong W."/>
            <person name="Bertrand D."/>
            <person name="Gao S."/>
            <person name="Seet Q."/>
            <person name="Wongkham S."/>
            <person name="Teh B.T."/>
            <person name="Wongkham C."/>
            <person name="Intapan P.M."/>
            <person name="Maleewong W."/>
            <person name="Yang X."/>
            <person name="Hu M."/>
            <person name="Wang Z."/>
            <person name="Hofmann A."/>
            <person name="Sternberg P.W."/>
            <person name="Tan P."/>
            <person name="Wang J."/>
            <person name="Gasser R.B."/>
        </authorList>
    </citation>
    <scope>NUCLEOTIDE SEQUENCE [LARGE SCALE GENOMIC DNA]</scope>
</reference>
<dbReference type="GeneID" id="20326979"/>
<name>A0A075A9P3_OPIVI</name>
<dbReference type="OrthoDB" id="6159439at2759"/>